<organism evidence="6 7">
    <name type="scientific">Kordiimonas lipolytica</name>
    <dbReference type="NCBI Taxonomy" id="1662421"/>
    <lineage>
        <taxon>Bacteria</taxon>
        <taxon>Pseudomonadati</taxon>
        <taxon>Pseudomonadota</taxon>
        <taxon>Alphaproteobacteria</taxon>
        <taxon>Kordiimonadales</taxon>
        <taxon>Kordiimonadaceae</taxon>
        <taxon>Kordiimonas</taxon>
    </lineage>
</organism>
<feature type="domain" description="PPIase cyclophilin-type" evidence="5">
    <location>
        <begin position="450"/>
        <end position="558"/>
    </location>
</feature>
<evidence type="ECO:0000259" key="5">
    <source>
        <dbReference type="PROSITE" id="PS50072"/>
    </source>
</evidence>
<dbReference type="InterPro" id="IPR011989">
    <property type="entry name" value="ARM-like"/>
</dbReference>
<dbReference type="RefSeq" id="WP_068151551.1">
    <property type="nucleotide sequence ID" value="NZ_JBHSCR010000005.1"/>
</dbReference>
<dbReference type="SUPFAM" id="SSF48371">
    <property type="entry name" value="ARM repeat"/>
    <property type="match status" value="1"/>
</dbReference>
<dbReference type="SUPFAM" id="SSF50891">
    <property type="entry name" value="Cyclophilin-like"/>
    <property type="match status" value="1"/>
</dbReference>
<comment type="caution">
    <text evidence="6">The sequence shown here is derived from an EMBL/GenBank/DDBJ whole genome shotgun (WGS) entry which is preliminary data.</text>
</comment>
<dbReference type="PRINTS" id="PR00153">
    <property type="entry name" value="CSAPPISMRASE"/>
</dbReference>
<protein>
    <recommendedName>
        <fullName evidence="1">peptidylprolyl isomerase</fullName>
        <ecNumber evidence="1">5.2.1.8</ecNumber>
    </recommendedName>
</protein>
<dbReference type="Gene3D" id="2.40.100.10">
    <property type="entry name" value="Cyclophilin-like"/>
    <property type="match status" value="1"/>
</dbReference>
<keyword evidence="4" id="KW-0732">Signal</keyword>
<dbReference type="InterPro" id="IPR029000">
    <property type="entry name" value="Cyclophilin-like_dom_sf"/>
</dbReference>
<evidence type="ECO:0000313" key="6">
    <source>
        <dbReference type="EMBL" id="MFC4348098.1"/>
    </source>
</evidence>
<name>A0ABV8UAA4_9PROT</name>
<sequence length="574" mass="61931">MKLKHTLALALLTFGGSAPAISFEKTANLKEFNDFDVRLMEAKDARDYQNPVFDDALEAGKWEALVYLGQIGGEACAKIEPYLSHRNKKAVAAARKGAAFCYGDAPVDALMLHTQALPFKVGVDMLPVAMGFSGNADLRMMLIEMVNAMPATPPKVEFENQDRTLPLFGLMQSIVYERLAPSALPGLDVPHLLALTADDGIGYQAAYLLGRIQNLDEHLTLEQVTAAFETAPSPDVRRALIRVARQFGNDAMGLILERALPKVEPDASVRMEAIRATSALSDEISGNFLVSVLVEGTVHERQLALSALAARPGSALGVGFTDEVIAETLRTATEDENPWIAVTALRGLNLRSPEEGLRIAEAWFAGDDYYKAFSAMGLLAQSDAGKAILEDYAAENPDTIRGREAAIALDPSIEGIEKPRNTPSWSSVLSYQSRELKLETTRGTVCIAPSSLAPYAAANFMLLADVGKMNGMLWHRVIPNFVAQAGQSEDPELANWGTVRDEWGGQHVKGSVGVATAGRDTGGTQFFINTAYNLHLDGRYTVMGNVISGMDAAMALQEGDVITRAETVRAGQCK</sequence>
<dbReference type="Pfam" id="PF13646">
    <property type="entry name" value="HEAT_2"/>
    <property type="match status" value="1"/>
</dbReference>
<feature type="chain" id="PRO_5045849230" description="peptidylprolyl isomerase" evidence="4">
    <location>
        <begin position="21"/>
        <end position="574"/>
    </location>
</feature>
<keyword evidence="7" id="KW-1185">Reference proteome</keyword>
<dbReference type="GO" id="GO:0003755">
    <property type="term" value="F:peptidyl-prolyl cis-trans isomerase activity"/>
    <property type="evidence" value="ECO:0007669"/>
    <property type="project" value="UniProtKB-EC"/>
</dbReference>
<evidence type="ECO:0000313" key="7">
    <source>
        <dbReference type="Proteomes" id="UP001595776"/>
    </source>
</evidence>
<dbReference type="PROSITE" id="PS50072">
    <property type="entry name" value="CSA_PPIASE_2"/>
    <property type="match status" value="1"/>
</dbReference>
<dbReference type="PANTHER" id="PTHR45625:SF4">
    <property type="entry name" value="PEPTIDYLPROLYL ISOMERASE DOMAIN AND WD REPEAT-CONTAINING PROTEIN 1"/>
    <property type="match status" value="1"/>
</dbReference>
<dbReference type="InterPro" id="IPR044666">
    <property type="entry name" value="Cyclophilin_A-like"/>
</dbReference>
<accession>A0ABV8UAA4</accession>
<evidence type="ECO:0000256" key="2">
    <source>
        <dbReference type="ARBA" id="ARBA00023110"/>
    </source>
</evidence>
<keyword evidence="2" id="KW-0697">Rotamase</keyword>
<evidence type="ECO:0000256" key="4">
    <source>
        <dbReference type="SAM" id="SignalP"/>
    </source>
</evidence>
<dbReference type="InterPro" id="IPR016024">
    <property type="entry name" value="ARM-type_fold"/>
</dbReference>
<gene>
    <name evidence="6" type="ORF">ACFO5Q_09605</name>
</gene>
<dbReference type="Proteomes" id="UP001595776">
    <property type="component" value="Unassembled WGS sequence"/>
</dbReference>
<dbReference type="EMBL" id="JBHSCR010000005">
    <property type="protein sequence ID" value="MFC4348098.1"/>
    <property type="molecule type" value="Genomic_DNA"/>
</dbReference>
<dbReference type="CDD" id="cd00317">
    <property type="entry name" value="cyclophilin"/>
    <property type="match status" value="1"/>
</dbReference>
<evidence type="ECO:0000256" key="3">
    <source>
        <dbReference type="ARBA" id="ARBA00023235"/>
    </source>
</evidence>
<dbReference type="Gene3D" id="1.25.10.10">
    <property type="entry name" value="Leucine-rich Repeat Variant"/>
    <property type="match status" value="1"/>
</dbReference>
<dbReference type="EC" id="5.2.1.8" evidence="1"/>
<dbReference type="InterPro" id="IPR002130">
    <property type="entry name" value="Cyclophilin-type_PPIase_dom"/>
</dbReference>
<dbReference type="Pfam" id="PF00160">
    <property type="entry name" value="Pro_isomerase"/>
    <property type="match status" value="1"/>
</dbReference>
<proteinExistence type="predicted"/>
<feature type="signal peptide" evidence="4">
    <location>
        <begin position="1"/>
        <end position="20"/>
    </location>
</feature>
<dbReference type="PANTHER" id="PTHR45625">
    <property type="entry name" value="PEPTIDYL-PROLYL CIS-TRANS ISOMERASE-RELATED"/>
    <property type="match status" value="1"/>
</dbReference>
<reference evidence="7" key="1">
    <citation type="journal article" date="2019" name="Int. J. Syst. Evol. Microbiol.">
        <title>The Global Catalogue of Microorganisms (GCM) 10K type strain sequencing project: providing services to taxonomists for standard genome sequencing and annotation.</title>
        <authorList>
            <consortium name="The Broad Institute Genomics Platform"/>
            <consortium name="The Broad Institute Genome Sequencing Center for Infectious Disease"/>
            <person name="Wu L."/>
            <person name="Ma J."/>
        </authorList>
    </citation>
    <scope>NUCLEOTIDE SEQUENCE [LARGE SCALE GENOMIC DNA]</scope>
    <source>
        <strain evidence="7">CGMCC 1.15304</strain>
    </source>
</reference>
<keyword evidence="3 6" id="KW-0413">Isomerase</keyword>
<evidence type="ECO:0000256" key="1">
    <source>
        <dbReference type="ARBA" id="ARBA00013194"/>
    </source>
</evidence>